<feature type="compositionally biased region" description="Basic and acidic residues" evidence="3">
    <location>
        <begin position="687"/>
        <end position="699"/>
    </location>
</feature>
<accession>A0A8J2RZR3</accession>
<dbReference type="GO" id="GO:0042575">
    <property type="term" value="C:DNA polymerase complex"/>
    <property type="evidence" value="ECO:0007669"/>
    <property type="project" value="UniProtKB-ARBA"/>
</dbReference>
<comment type="caution">
    <text evidence="7">The sequence shown here is derived from an EMBL/GenBank/DDBJ whole genome shotgun (WGS) entry which is preliminary data.</text>
</comment>
<dbReference type="InterPro" id="IPR036691">
    <property type="entry name" value="Endo/exonu/phosph_ase_sf"/>
</dbReference>
<dbReference type="GO" id="GO:0004523">
    <property type="term" value="F:RNA-DNA hybrid ribonuclease activity"/>
    <property type="evidence" value="ECO:0007669"/>
    <property type="project" value="InterPro"/>
</dbReference>
<dbReference type="EMBL" id="CAKKLH010000286">
    <property type="protein sequence ID" value="CAH0108653.1"/>
    <property type="molecule type" value="Genomic_DNA"/>
</dbReference>
<dbReference type="InterPro" id="IPR036397">
    <property type="entry name" value="RNaseH_sf"/>
</dbReference>
<protein>
    <recommendedName>
        <fullName evidence="9">Reverse transcriptase</fullName>
    </recommendedName>
</protein>
<evidence type="ECO:0000256" key="3">
    <source>
        <dbReference type="SAM" id="MobiDB-lite"/>
    </source>
</evidence>
<dbReference type="InterPro" id="IPR043502">
    <property type="entry name" value="DNA/RNA_pol_sf"/>
</dbReference>
<dbReference type="GO" id="GO:0003676">
    <property type="term" value="F:nucleic acid binding"/>
    <property type="evidence" value="ECO:0007669"/>
    <property type="project" value="InterPro"/>
</dbReference>
<evidence type="ECO:0000256" key="1">
    <source>
        <dbReference type="PROSITE-ProRule" id="PRU00047"/>
    </source>
</evidence>
<dbReference type="InterPro" id="IPR043128">
    <property type="entry name" value="Rev_trsase/Diguanyl_cyclase"/>
</dbReference>
<dbReference type="CDD" id="cd09276">
    <property type="entry name" value="Rnase_HI_RT_non_LTR"/>
    <property type="match status" value="1"/>
</dbReference>
<evidence type="ECO:0000259" key="4">
    <source>
        <dbReference type="PROSITE" id="PS50158"/>
    </source>
</evidence>
<name>A0A8J2RZR3_9CRUS</name>
<dbReference type="OrthoDB" id="8058536at2759"/>
<keyword evidence="1" id="KW-0479">Metal-binding</keyword>
<dbReference type="Pfam" id="PF14529">
    <property type="entry name" value="Exo_endo_phos_2"/>
    <property type="match status" value="1"/>
</dbReference>
<organism evidence="7 8">
    <name type="scientific">Daphnia galeata</name>
    <dbReference type="NCBI Taxonomy" id="27404"/>
    <lineage>
        <taxon>Eukaryota</taxon>
        <taxon>Metazoa</taxon>
        <taxon>Ecdysozoa</taxon>
        <taxon>Arthropoda</taxon>
        <taxon>Crustacea</taxon>
        <taxon>Branchiopoda</taxon>
        <taxon>Diplostraca</taxon>
        <taxon>Cladocera</taxon>
        <taxon>Anomopoda</taxon>
        <taxon>Daphniidae</taxon>
        <taxon>Daphnia</taxon>
    </lineage>
</organism>
<evidence type="ECO:0000313" key="7">
    <source>
        <dbReference type="EMBL" id="CAH0108653.1"/>
    </source>
</evidence>
<dbReference type="InterPro" id="IPR000477">
    <property type="entry name" value="RT_dom"/>
</dbReference>
<dbReference type="InterPro" id="IPR012337">
    <property type="entry name" value="RNaseH-like_sf"/>
</dbReference>
<dbReference type="Pfam" id="PF00075">
    <property type="entry name" value="RNase_H"/>
    <property type="match status" value="1"/>
</dbReference>
<evidence type="ECO:0000313" key="8">
    <source>
        <dbReference type="Proteomes" id="UP000789390"/>
    </source>
</evidence>
<evidence type="ECO:0008006" key="9">
    <source>
        <dbReference type="Google" id="ProtNLM"/>
    </source>
</evidence>
<dbReference type="GO" id="GO:0008270">
    <property type="term" value="F:zinc ion binding"/>
    <property type="evidence" value="ECO:0007669"/>
    <property type="project" value="UniProtKB-KW"/>
</dbReference>
<dbReference type="SUPFAM" id="SSF53098">
    <property type="entry name" value="Ribonuclease H-like"/>
    <property type="match status" value="1"/>
</dbReference>
<dbReference type="PANTHER" id="PTHR33273">
    <property type="entry name" value="DOMAIN-CONTAINING PROTEIN, PUTATIVE-RELATED"/>
    <property type="match status" value="1"/>
</dbReference>
<evidence type="ECO:0000259" key="6">
    <source>
        <dbReference type="PROSITE" id="PS50879"/>
    </source>
</evidence>
<feature type="domain" description="CCHC-type" evidence="4">
    <location>
        <begin position="176"/>
        <end position="190"/>
    </location>
</feature>
<feature type="domain" description="Reverse transcriptase" evidence="5">
    <location>
        <begin position="887"/>
        <end position="1157"/>
    </location>
</feature>
<evidence type="ECO:0000259" key="5">
    <source>
        <dbReference type="PROSITE" id="PS50878"/>
    </source>
</evidence>
<dbReference type="PANTHER" id="PTHR33273:SF4">
    <property type="entry name" value="ENDONUCLEASE_EXONUCLEASE_PHOSPHATASE DOMAIN-CONTAINING PROTEIN"/>
    <property type="match status" value="1"/>
</dbReference>
<dbReference type="Gene3D" id="3.60.10.10">
    <property type="entry name" value="Endonuclease/exonuclease/phosphatase"/>
    <property type="match status" value="1"/>
</dbReference>
<keyword evidence="2" id="KW-0175">Coiled coil</keyword>
<dbReference type="InterPro" id="IPR005135">
    <property type="entry name" value="Endo/exonuclease/phosphatase"/>
</dbReference>
<proteinExistence type="predicted"/>
<dbReference type="SUPFAM" id="SSF56672">
    <property type="entry name" value="DNA/RNA polymerases"/>
    <property type="match status" value="1"/>
</dbReference>
<dbReference type="GO" id="GO:0071897">
    <property type="term" value="P:DNA biosynthetic process"/>
    <property type="evidence" value="ECO:0007669"/>
    <property type="project" value="UniProtKB-ARBA"/>
</dbReference>
<keyword evidence="1" id="KW-0863">Zinc-finger</keyword>
<dbReference type="PROSITE" id="PS50879">
    <property type="entry name" value="RNASE_H_1"/>
    <property type="match status" value="1"/>
</dbReference>
<dbReference type="SUPFAM" id="SSF56219">
    <property type="entry name" value="DNase I-like"/>
    <property type="match status" value="1"/>
</dbReference>
<feature type="coiled-coil region" evidence="2">
    <location>
        <begin position="277"/>
        <end position="304"/>
    </location>
</feature>
<dbReference type="PROSITE" id="PS50158">
    <property type="entry name" value="ZF_CCHC"/>
    <property type="match status" value="1"/>
</dbReference>
<reference evidence="7" key="1">
    <citation type="submission" date="2021-11" db="EMBL/GenBank/DDBJ databases">
        <authorList>
            <person name="Schell T."/>
        </authorList>
    </citation>
    <scope>NUCLEOTIDE SEQUENCE</scope>
    <source>
        <strain evidence="7">M5</strain>
    </source>
</reference>
<gene>
    <name evidence="7" type="ORF">DGAL_LOCUS12049</name>
</gene>
<dbReference type="Pfam" id="PF00078">
    <property type="entry name" value="RVT_1"/>
    <property type="match status" value="1"/>
</dbReference>
<dbReference type="CDD" id="cd01650">
    <property type="entry name" value="RT_nLTR_like"/>
    <property type="match status" value="1"/>
</dbReference>
<sequence length="1583" mass="176848">MSPDPHPPPKRLRNLETRFTPVIIKFNDGGHSFKDVPTSSRKSIQEEIVKTVGNPRDAIVLRGGDLSVTPIDLDQQKKLLSLDRIVNRPVSCSLPNSSANNKNGVIFGVPIADGEIDLLEALRDQGVTNVKRLPMKNRPEIASETVILTFESQLPERVKIAAMSFRVQISIPNPYRCNRCGRLGHTTARCGASSEVCKTCSRHHQADLRCSLHCTNCNGDSHTSLDNECPAYKEMRKIIRMAYLEGISIEEAKGRSHNIAMGLARRTMTTQPQPAQNTGLYQEMAALREQLKLLQEEVKEMRESTIPKMDGKLSELSTDLMETKEKVADFGERFNTIERQQVISATDQAAGFNRIEAILGNMMLGAGPTNNLGRTPQVPAGMISTIKEPPWISHEPHTDLFEPLDMEHTDDQHVGLSKSKLEEFRNFISSTNPEIVLLSETHWTDAFNVKFKAYHIAKKNRPNRMGGGVAILIHKSLQFLPLNLKETHSVEAIGVQVICSNNTPCNFISAYVPKGDCDTDEIVNLISAGNNFVTGGDFNGHHGAWESNARANKAGRSIMDALQQQQNACLITPPDLGTRVDPATGKESTIDLVFTSPSLASNSTITKGPHLGSDHIPILINLNAQPVRSSGRPTTWILNDKKWAPWNSSLDSYLAEENFLLIVDPEVAAESFTRGLERANQKHFKKPNPERSRQEEPRRPWWDDRCADAVKNARKLFRAWRNSPLSMAARIEWSRAEARKKKVITAAKRQAWAHLVQELGAKDTTKMWSFVKAMQGKGSVATPDGRTITLEGQTFTEASDKARVFLDQFSTAHPSNLQSNRHYEEVITSSSTSISPCVLNDPITMEEIENCLPTSKSNAVGTDLIHNGMLRNLTGPNKIALKHLMNTLLTSAFVPPQWKESIIVPLLKPGKQEDDPNSYRPVALTSCLCKAMERILVNRLHWFLETKLKVHKDQAGFRKGCSTMDHIIRLETDIKQGFSEGHSTVAVYLDISKAYDTVWTQGLLYKMARLGISGSILGWTKNFLTGRSMRVRIGNHLSPAKRVENGVPQGAVISPILFNIMMSDFPNHWTRTRTLLFADDILIYTRTKLPIGAETMLQPAIDDVGRWGRKWKFKFAPDKSGAITFTRAYKPGDDPLLFLYGHRIQPKTKAKFLGVLFDYKLLWGPHIDQDAPIYTQDHTGGENLNPKGDPIRRHGHGSHLSQEILAGKKVYPKRSSPALLQEMRYIDQLGIATFEETPAHFSTYSYPPPSRPPPCRTLWFPLSKKSAVADHRAVAELFSSLNNQIPEGTLRIFTDGAKQQKTNRTTCAMHIPSLEVSRAWTLTEHASIFTAELQAIYQALDYAFKMDEHVPAVAIYCDSKSAVSSIASSAPGNNESLHGIRETMASLKSSGTLTTILWIPSHVGIRGNEEADRLATRECSSPTGTRIKINLSPSEKISIVRTDWKEKVLLNLKNCLKPCIQSRISTGLVRWFYHKDRGITVCLQRLRSGHNYLNAFSNRIDQGADPSCRKGCEEIENVNHVLVDCQANEPHRHKLRYLLSNNNLEFNVNNLLGLNLNLSPTLQFKIRDTLAKFLSVTAIIDMA</sequence>
<keyword evidence="1" id="KW-0862">Zinc</keyword>
<dbReference type="Gene3D" id="3.30.420.10">
    <property type="entry name" value="Ribonuclease H-like superfamily/Ribonuclease H"/>
    <property type="match status" value="1"/>
</dbReference>
<dbReference type="Gene3D" id="3.30.70.270">
    <property type="match status" value="1"/>
</dbReference>
<dbReference type="Proteomes" id="UP000789390">
    <property type="component" value="Unassembled WGS sequence"/>
</dbReference>
<feature type="domain" description="RNase H type-1" evidence="6">
    <location>
        <begin position="1286"/>
        <end position="1420"/>
    </location>
</feature>
<dbReference type="InterPro" id="IPR001878">
    <property type="entry name" value="Znf_CCHC"/>
</dbReference>
<evidence type="ECO:0000256" key="2">
    <source>
        <dbReference type="SAM" id="Coils"/>
    </source>
</evidence>
<feature type="region of interest" description="Disordered" evidence="3">
    <location>
        <begin position="678"/>
        <end position="699"/>
    </location>
</feature>
<dbReference type="InterPro" id="IPR002156">
    <property type="entry name" value="RNaseH_domain"/>
</dbReference>
<dbReference type="PROSITE" id="PS50878">
    <property type="entry name" value="RT_POL"/>
    <property type="match status" value="1"/>
</dbReference>
<keyword evidence="8" id="KW-1185">Reference proteome</keyword>